<dbReference type="SUPFAM" id="SSF110395">
    <property type="entry name" value="CutC-like"/>
    <property type="match status" value="1"/>
</dbReference>
<evidence type="ECO:0000256" key="1">
    <source>
        <dbReference type="ARBA" id="ARBA00007768"/>
    </source>
</evidence>
<keyword evidence="2" id="KW-0963">Cytoplasm</keyword>
<evidence type="ECO:0000256" key="2">
    <source>
        <dbReference type="HAMAP-Rule" id="MF_00795"/>
    </source>
</evidence>
<sequence length="257" mass="26954">MTVNAGPTPAPTFEICIDDVPGALAAERVGAHRVELCADLFEGGITPSLGLIETTLAAVEAIRVHVIVRPRGGDFVYDEYEAAAMRRDVEAIRAAGAQGVVIGALTPEGDLDRPVIEALLAAAGDLSVTFHRAFDMTRDPHAALEELIELGVDRVLTSGQDSSVLEGAPLIARLITQAAGRIVVMPGGGITARNIDRVLAATGAREVHFAAGAILESPATHRNPNPYMGGALRQPEYARRVTSADGIRDVLDAARKG</sequence>
<comment type="caution">
    <text evidence="3">The sequence shown here is derived from an EMBL/GenBank/DDBJ whole genome shotgun (WGS) entry which is preliminary data.</text>
</comment>
<dbReference type="HAMAP" id="MF_00795">
    <property type="entry name" value="CutC"/>
    <property type="match status" value="1"/>
</dbReference>
<dbReference type="Gene3D" id="3.20.20.380">
    <property type="entry name" value="Copper homeostasis (CutC) domain"/>
    <property type="match status" value="1"/>
</dbReference>
<dbReference type="GO" id="GO:0005737">
    <property type="term" value="C:cytoplasm"/>
    <property type="evidence" value="ECO:0007669"/>
    <property type="project" value="UniProtKB-SubCell"/>
</dbReference>
<dbReference type="RefSeq" id="WP_078980717.1">
    <property type="nucleotide sequence ID" value="NZ_MWQN01000002.1"/>
</dbReference>
<comment type="subcellular location">
    <subcellularLocation>
        <location evidence="2">Cytoplasm</location>
    </subcellularLocation>
</comment>
<name>A0A1T3NS32_9ACTN</name>
<dbReference type="PANTHER" id="PTHR12598:SF0">
    <property type="entry name" value="COPPER HOMEOSTASIS PROTEIN CUTC HOMOLOG"/>
    <property type="match status" value="1"/>
</dbReference>
<reference evidence="3 4" key="1">
    <citation type="submission" date="2017-03" db="EMBL/GenBank/DDBJ databases">
        <title>Draft genome sequence of Streptomyces scabrisporus NF3, endophyte isolated from Amphipterygium adstringens.</title>
        <authorList>
            <person name="Vazquez M."/>
            <person name="Ceapa C.D."/>
            <person name="Rodriguez Luna D."/>
            <person name="Sanchez Esquivel S."/>
        </authorList>
    </citation>
    <scope>NUCLEOTIDE SEQUENCE [LARGE SCALE GENOMIC DNA]</scope>
    <source>
        <strain evidence="3 4">NF3</strain>
    </source>
</reference>
<protein>
    <recommendedName>
        <fullName evidence="2">PF03932 family protein CutC</fullName>
    </recommendedName>
</protein>
<dbReference type="STRING" id="159449.B4N89_34050"/>
<organism evidence="3 4">
    <name type="scientific">Embleya scabrispora</name>
    <dbReference type="NCBI Taxonomy" id="159449"/>
    <lineage>
        <taxon>Bacteria</taxon>
        <taxon>Bacillati</taxon>
        <taxon>Actinomycetota</taxon>
        <taxon>Actinomycetes</taxon>
        <taxon>Kitasatosporales</taxon>
        <taxon>Streptomycetaceae</taxon>
        <taxon>Embleya</taxon>
    </lineage>
</organism>
<gene>
    <name evidence="2" type="primary">cutC</name>
    <name evidence="3" type="ORF">B4N89_34050</name>
</gene>
<evidence type="ECO:0000313" key="4">
    <source>
        <dbReference type="Proteomes" id="UP000190037"/>
    </source>
</evidence>
<dbReference type="GO" id="GO:0005507">
    <property type="term" value="F:copper ion binding"/>
    <property type="evidence" value="ECO:0007669"/>
    <property type="project" value="TreeGrafter"/>
</dbReference>
<comment type="similarity">
    <text evidence="1 2">Belongs to the CutC family.</text>
</comment>
<keyword evidence="4" id="KW-1185">Reference proteome</keyword>
<dbReference type="Proteomes" id="UP000190037">
    <property type="component" value="Unassembled WGS sequence"/>
</dbReference>
<dbReference type="eggNOG" id="COG3142">
    <property type="taxonomic scope" value="Bacteria"/>
</dbReference>
<dbReference type="EMBL" id="MWQN01000002">
    <property type="protein sequence ID" value="OPC79492.1"/>
    <property type="molecule type" value="Genomic_DNA"/>
</dbReference>
<dbReference type="AlphaFoldDB" id="A0A1T3NS32"/>
<evidence type="ECO:0000313" key="3">
    <source>
        <dbReference type="EMBL" id="OPC79492.1"/>
    </source>
</evidence>
<dbReference type="PANTHER" id="PTHR12598">
    <property type="entry name" value="COPPER HOMEOSTASIS PROTEIN CUTC"/>
    <property type="match status" value="1"/>
</dbReference>
<dbReference type="InterPro" id="IPR036822">
    <property type="entry name" value="CutC-like_dom_sf"/>
</dbReference>
<dbReference type="OrthoDB" id="9815677at2"/>
<comment type="caution">
    <text evidence="2">Once thought to be involved in copper homeostasis, experiments in E.coli have shown this is not the case.</text>
</comment>
<dbReference type="FunFam" id="3.20.20.380:FF:000001">
    <property type="entry name" value="Copper homeostasis protein CutC"/>
    <property type="match status" value="1"/>
</dbReference>
<dbReference type="Pfam" id="PF03932">
    <property type="entry name" value="CutC"/>
    <property type="match status" value="1"/>
</dbReference>
<proteinExistence type="inferred from homology"/>
<accession>A0A1T3NS32</accession>
<dbReference type="InterPro" id="IPR005627">
    <property type="entry name" value="CutC-like"/>
</dbReference>